<dbReference type="OMA" id="ELAVHAC"/>
<accession>A0A1Y2FQ46</accession>
<dbReference type="PANTHER" id="PTHR12169:SF6">
    <property type="entry name" value="AFG1-LIKE ATPASE"/>
    <property type="match status" value="1"/>
</dbReference>
<comment type="caution">
    <text evidence="4">The sequence shown here is derived from an EMBL/GenBank/DDBJ whole genome shotgun (WGS) entry which is preliminary data.</text>
</comment>
<reference evidence="4 5" key="1">
    <citation type="submission" date="2016-07" db="EMBL/GenBank/DDBJ databases">
        <title>Pervasive Adenine N6-methylation of Active Genes in Fungi.</title>
        <authorList>
            <consortium name="DOE Joint Genome Institute"/>
            <person name="Mondo S.J."/>
            <person name="Dannebaum R.O."/>
            <person name="Kuo R.C."/>
            <person name="Labutti K."/>
            <person name="Haridas S."/>
            <person name="Kuo A."/>
            <person name="Salamov A."/>
            <person name="Ahrendt S.R."/>
            <person name="Lipzen A."/>
            <person name="Sullivan W."/>
            <person name="Andreopoulos W.B."/>
            <person name="Clum A."/>
            <person name="Lindquist E."/>
            <person name="Daum C."/>
            <person name="Ramamoorthy G.K."/>
            <person name="Gryganskyi A."/>
            <person name="Culley D."/>
            <person name="Magnuson J.K."/>
            <person name="James T.Y."/>
            <person name="O'Malley M.A."/>
            <person name="Stajich J.E."/>
            <person name="Spatafora J.W."/>
            <person name="Visel A."/>
            <person name="Grigoriev I.V."/>
        </authorList>
    </citation>
    <scope>NUCLEOTIDE SEQUENCE [LARGE SCALE GENOMIC DNA]</scope>
    <source>
        <strain evidence="4 5">12-1054</strain>
    </source>
</reference>
<proteinExistence type="inferred from homology"/>
<keyword evidence="5" id="KW-1185">Reference proteome</keyword>
<keyword evidence="2" id="KW-0547">Nucleotide-binding</keyword>
<dbReference type="GO" id="GO:0005524">
    <property type="term" value="F:ATP binding"/>
    <property type="evidence" value="ECO:0007669"/>
    <property type="project" value="UniProtKB-KW"/>
</dbReference>
<dbReference type="GO" id="GO:0005739">
    <property type="term" value="C:mitochondrion"/>
    <property type="evidence" value="ECO:0007669"/>
    <property type="project" value="TreeGrafter"/>
</dbReference>
<organism evidence="4 5">
    <name type="scientific">Protomyces lactucae-debilis</name>
    <dbReference type="NCBI Taxonomy" id="2754530"/>
    <lineage>
        <taxon>Eukaryota</taxon>
        <taxon>Fungi</taxon>
        <taxon>Dikarya</taxon>
        <taxon>Ascomycota</taxon>
        <taxon>Taphrinomycotina</taxon>
        <taxon>Taphrinomycetes</taxon>
        <taxon>Taphrinales</taxon>
        <taxon>Protomycetaceae</taxon>
        <taxon>Protomyces</taxon>
    </lineage>
</organism>
<protein>
    <submittedName>
        <fullName evidence="4">ATPase</fullName>
    </submittedName>
</protein>
<dbReference type="RefSeq" id="XP_040727295.1">
    <property type="nucleotide sequence ID" value="XM_040867126.1"/>
</dbReference>
<dbReference type="InterPro" id="IPR005654">
    <property type="entry name" value="ATPase_AFG1-like"/>
</dbReference>
<dbReference type="Proteomes" id="UP000193685">
    <property type="component" value="Unassembled WGS sequence"/>
</dbReference>
<evidence type="ECO:0000256" key="2">
    <source>
        <dbReference type="ARBA" id="ARBA00022741"/>
    </source>
</evidence>
<evidence type="ECO:0000313" key="4">
    <source>
        <dbReference type="EMBL" id="ORY86113.1"/>
    </source>
</evidence>
<dbReference type="Pfam" id="PF03969">
    <property type="entry name" value="AFG1_ATPase"/>
    <property type="match status" value="1"/>
</dbReference>
<dbReference type="GO" id="GO:0016887">
    <property type="term" value="F:ATP hydrolysis activity"/>
    <property type="evidence" value="ECO:0007669"/>
    <property type="project" value="InterPro"/>
</dbReference>
<dbReference type="SUPFAM" id="SSF52540">
    <property type="entry name" value="P-loop containing nucleoside triphosphate hydrolases"/>
    <property type="match status" value="1"/>
</dbReference>
<keyword evidence="3" id="KW-0067">ATP-binding</keyword>
<dbReference type="PANTHER" id="PTHR12169">
    <property type="entry name" value="ATPASE N2B"/>
    <property type="match status" value="1"/>
</dbReference>
<gene>
    <name evidence="4" type="ORF">BCR37DRAFT_333995</name>
</gene>
<dbReference type="AlphaFoldDB" id="A0A1Y2FQ46"/>
<feature type="non-terminal residue" evidence="4">
    <location>
        <position position="254"/>
    </location>
</feature>
<name>A0A1Y2FQ46_PROLT</name>
<evidence type="ECO:0000256" key="1">
    <source>
        <dbReference type="ARBA" id="ARBA00010322"/>
    </source>
</evidence>
<comment type="similarity">
    <text evidence="1">Belongs to the AFG1 ATPase family.</text>
</comment>
<dbReference type="EMBL" id="MCFI01000003">
    <property type="protein sequence ID" value="ORY86113.1"/>
    <property type="molecule type" value="Genomic_DNA"/>
</dbReference>
<dbReference type="OrthoDB" id="548867at2759"/>
<dbReference type="GeneID" id="63783725"/>
<dbReference type="Gene3D" id="3.40.50.300">
    <property type="entry name" value="P-loop containing nucleotide triphosphate hydrolases"/>
    <property type="match status" value="1"/>
</dbReference>
<dbReference type="NCBIfam" id="NF040713">
    <property type="entry name" value="ZapE"/>
    <property type="match status" value="1"/>
</dbReference>
<dbReference type="InterPro" id="IPR027417">
    <property type="entry name" value="P-loop_NTPase"/>
</dbReference>
<sequence>MSRAPIIQAYKALLESQKLTPNKAQAALAERLGLLQTTLVTSEKDEELKGVYIYGSVGTGKSRIADLFSNTIPREVSHRRVHFHEFLMDIHTRLHRLRSQSGYQGDPLFGIGTELVKRESRVLCFDEFQVSDIADAMILKRLFAGIWQAGGVMVATSNRHPENLYERGLNRPLFVPFIKELQQRCDVWHMEGQLDYRLRTSGKEDERDTVFFAEQDAFEASLQESTKGEPLIPTIIKVMMGRELAVHACVVPAG</sequence>
<evidence type="ECO:0000313" key="5">
    <source>
        <dbReference type="Proteomes" id="UP000193685"/>
    </source>
</evidence>
<evidence type="ECO:0000256" key="3">
    <source>
        <dbReference type="ARBA" id="ARBA00022840"/>
    </source>
</evidence>